<dbReference type="Proteomes" id="UP000290439">
    <property type="component" value="Chromosome"/>
</dbReference>
<organism evidence="1 2">
    <name type="scientific">Nocardia cyriacigeorgica</name>
    <dbReference type="NCBI Taxonomy" id="135487"/>
    <lineage>
        <taxon>Bacteria</taxon>
        <taxon>Bacillati</taxon>
        <taxon>Actinomycetota</taxon>
        <taxon>Actinomycetes</taxon>
        <taxon>Mycobacteriales</taxon>
        <taxon>Nocardiaceae</taxon>
        <taxon>Nocardia</taxon>
    </lineage>
</organism>
<dbReference type="Pfam" id="PF18844">
    <property type="entry name" value="baeRF_family2"/>
    <property type="match status" value="1"/>
</dbReference>
<dbReference type="AlphaFoldDB" id="A0A4U8VWA3"/>
<evidence type="ECO:0000313" key="2">
    <source>
        <dbReference type="Proteomes" id="UP000290439"/>
    </source>
</evidence>
<dbReference type="RefSeq" id="WP_130916731.1">
    <property type="nucleotide sequence ID" value="NZ_LR215973.1"/>
</dbReference>
<protein>
    <recommendedName>
        <fullName evidence="3">Peptide chain release factor 2</fullName>
    </recommendedName>
</protein>
<dbReference type="EMBL" id="LR215973">
    <property type="protein sequence ID" value="VFA97960.1"/>
    <property type="molecule type" value="Genomic_DNA"/>
</dbReference>
<evidence type="ECO:0000313" key="1">
    <source>
        <dbReference type="EMBL" id="VFA97960.1"/>
    </source>
</evidence>
<dbReference type="Gene3D" id="3.30.420.60">
    <property type="entry name" value="eRF1 domain 2"/>
    <property type="match status" value="1"/>
</dbReference>
<name>A0A4U8VWA3_9NOCA</name>
<gene>
    <name evidence="1" type="ORF">NCTC10797_01725</name>
</gene>
<accession>A0A4U8VWA3</accession>
<dbReference type="InterPro" id="IPR040701">
    <property type="entry name" value="Bact_RF_family2"/>
</dbReference>
<sequence>MDIRQIAQRAGPFASVYIDGSHDTEDAAHQAELRWRSARGQLADQGAPTATLERLDTAIAQRHPGQGRCGRLLIADDDEVLVDEFLPDPPPREELRVSPRPYLLPLLAHDAEQTPHVVAVVDSVGCDVRAVDEQGHAMEEAVAGQDHPVHKVPGGGWSHLSMQRRTEETVRRNVDEVAREVSALADRVRAEVVVLAGEVSARSALHDALPDHGATVVEVESGGRAEGTDDAEFEARVHEVLAEQARAHRTEALERLTAERARDEGLAVAGLADTVAALRMANVAQLLIEAPSSARQSVWVGADPAQVSLRRDELDSASAEQCPADAALPVAALAVGAEVVAVDGAGLPDGVAALLRHR</sequence>
<dbReference type="InterPro" id="IPR042226">
    <property type="entry name" value="eFR1_2_sf"/>
</dbReference>
<evidence type="ECO:0008006" key="3">
    <source>
        <dbReference type="Google" id="ProtNLM"/>
    </source>
</evidence>
<proteinExistence type="predicted"/>
<reference evidence="1 2" key="1">
    <citation type="submission" date="2019-02" db="EMBL/GenBank/DDBJ databases">
        <authorList>
            <consortium name="Pathogen Informatics"/>
        </authorList>
    </citation>
    <scope>NUCLEOTIDE SEQUENCE [LARGE SCALE GENOMIC DNA]</scope>
    <source>
        <strain evidence="1 2">3012STDY6756504</strain>
    </source>
</reference>